<keyword evidence="2" id="KW-1185">Reference proteome</keyword>
<dbReference type="AlphaFoldDB" id="A0A1Y1YHT3"/>
<accession>A0A1Y1YHT3</accession>
<evidence type="ECO:0000313" key="2">
    <source>
        <dbReference type="Proteomes" id="UP000193498"/>
    </source>
</evidence>
<sequence>MEFNIVNYRVTGRDKSPVPMPNEGHYYRRRGVRLQLKGLPRPRDAPDSSSSFGNTNWACPSGCLSVSDKRITYLADYRIDGIETVFFPLGTLDLKVRDMLKQNVVKGIIILNNAPVSISFRFTKSGDAKDFATYASMLQGSMMVTNRLVNIPTIEPLNQELPNYHEALQHERLPPYAA</sequence>
<evidence type="ECO:0000313" key="1">
    <source>
        <dbReference type="EMBL" id="ORX97488.1"/>
    </source>
</evidence>
<dbReference type="InParanoid" id="A0A1Y1YHT3"/>
<organism evidence="1 2">
    <name type="scientific">Basidiobolus meristosporus CBS 931.73</name>
    <dbReference type="NCBI Taxonomy" id="1314790"/>
    <lineage>
        <taxon>Eukaryota</taxon>
        <taxon>Fungi</taxon>
        <taxon>Fungi incertae sedis</taxon>
        <taxon>Zoopagomycota</taxon>
        <taxon>Entomophthoromycotina</taxon>
        <taxon>Basidiobolomycetes</taxon>
        <taxon>Basidiobolales</taxon>
        <taxon>Basidiobolaceae</taxon>
        <taxon>Basidiobolus</taxon>
    </lineage>
</organism>
<protein>
    <submittedName>
        <fullName evidence="1">Uncharacterized protein</fullName>
    </submittedName>
</protein>
<reference evidence="1 2" key="1">
    <citation type="submission" date="2016-07" db="EMBL/GenBank/DDBJ databases">
        <title>Pervasive Adenine N6-methylation of Active Genes in Fungi.</title>
        <authorList>
            <consortium name="DOE Joint Genome Institute"/>
            <person name="Mondo S.J."/>
            <person name="Dannebaum R.O."/>
            <person name="Kuo R.C."/>
            <person name="Labutti K."/>
            <person name="Haridas S."/>
            <person name="Kuo A."/>
            <person name="Salamov A."/>
            <person name="Ahrendt S.R."/>
            <person name="Lipzen A."/>
            <person name="Sullivan W."/>
            <person name="Andreopoulos W.B."/>
            <person name="Clum A."/>
            <person name="Lindquist E."/>
            <person name="Daum C."/>
            <person name="Ramamoorthy G.K."/>
            <person name="Gryganskyi A."/>
            <person name="Culley D."/>
            <person name="Magnuson J.K."/>
            <person name="James T.Y."/>
            <person name="O'Malley M.A."/>
            <person name="Stajich J.E."/>
            <person name="Spatafora J.W."/>
            <person name="Visel A."/>
            <person name="Grigoriev I.V."/>
        </authorList>
    </citation>
    <scope>NUCLEOTIDE SEQUENCE [LARGE SCALE GENOMIC DNA]</scope>
    <source>
        <strain evidence="1 2">CBS 931.73</strain>
    </source>
</reference>
<dbReference type="EMBL" id="MCFE01000132">
    <property type="protein sequence ID" value="ORX97488.1"/>
    <property type="molecule type" value="Genomic_DNA"/>
</dbReference>
<dbReference type="Proteomes" id="UP000193498">
    <property type="component" value="Unassembled WGS sequence"/>
</dbReference>
<name>A0A1Y1YHT3_9FUNG</name>
<gene>
    <name evidence="1" type="ORF">K493DRAFT_14215</name>
</gene>
<proteinExistence type="predicted"/>
<comment type="caution">
    <text evidence="1">The sequence shown here is derived from an EMBL/GenBank/DDBJ whole genome shotgun (WGS) entry which is preliminary data.</text>
</comment>